<dbReference type="EMBL" id="KQ460890">
    <property type="protein sequence ID" value="KPJ10898.1"/>
    <property type="molecule type" value="Genomic_DNA"/>
</dbReference>
<evidence type="ECO:0000313" key="2">
    <source>
        <dbReference type="Proteomes" id="UP000053240"/>
    </source>
</evidence>
<dbReference type="KEGG" id="pmac:106715153"/>
<dbReference type="Proteomes" id="UP000053240">
    <property type="component" value="Unassembled WGS sequence"/>
</dbReference>
<accession>A0A194QZC9</accession>
<organism evidence="1 2">
    <name type="scientific">Papilio machaon</name>
    <name type="common">Old World swallowtail butterfly</name>
    <dbReference type="NCBI Taxonomy" id="76193"/>
    <lineage>
        <taxon>Eukaryota</taxon>
        <taxon>Metazoa</taxon>
        <taxon>Ecdysozoa</taxon>
        <taxon>Arthropoda</taxon>
        <taxon>Hexapoda</taxon>
        <taxon>Insecta</taxon>
        <taxon>Pterygota</taxon>
        <taxon>Neoptera</taxon>
        <taxon>Endopterygota</taxon>
        <taxon>Lepidoptera</taxon>
        <taxon>Glossata</taxon>
        <taxon>Ditrysia</taxon>
        <taxon>Papilionoidea</taxon>
        <taxon>Papilionidae</taxon>
        <taxon>Papilioninae</taxon>
        <taxon>Papilio</taxon>
    </lineage>
</organism>
<evidence type="ECO:0000313" key="1">
    <source>
        <dbReference type="EMBL" id="KPJ10898.1"/>
    </source>
</evidence>
<dbReference type="AlphaFoldDB" id="A0A194QZC9"/>
<reference evidence="1 2" key="1">
    <citation type="journal article" date="2015" name="Nat. Commun.">
        <title>Outbred genome sequencing and CRISPR/Cas9 gene editing in butterflies.</title>
        <authorList>
            <person name="Li X."/>
            <person name="Fan D."/>
            <person name="Zhang W."/>
            <person name="Liu G."/>
            <person name="Zhang L."/>
            <person name="Zhao L."/>
            <person name="Fang X."/>
            <person name="Chen L."/>
            <person name="Dong Y."/>
            <person name="Chen Y."/>
            <person name="Ding Y."/>
            <person name="Zhao R."/>
            <person name="Feng M."/>
            <person name="Zhu Y."/>
            <person name="Feng Y."/>
            <person name="Jiang X."/>
            <person name="Zhu D."/>
            <person name="Xiang H."/>
            <person name="Feng X."/>
            <person name="Li S."/>
            <person name="Wang J."/>
            <person name="Zhang G."/>
            <person name="Kronforst M.R."/>
            <person name="Wang W."/>
        </authorList>
    </citation>
    <scope>NUCLEOTIDE SEQUENCE [LARGE SCALE GENOMIC DNA]</scope>
    <source>
        <strain evidence="1">Ya'a_city_454_Pm</strain>
        <tissue evidence="1">Whole body</tissue>
    </source>
</reference>
<proteinExistence type="predicted"/>
<protein>
    <submittedName>
        <fullName evidence="1">Chorion class A protein Ld12</fullName>
    </submittedName>
</protein>
<sequence length="174" mass="17546">MIFFNVIKSKISGIWTADAGRRVGHWREAVELNLRELQAINWQVTTQNALGECLEPALGLAVGLAPEMGLGYGPGLAEAYGPGLAPGLGYGYGFGPAPYGPGPYGPGPAYGPSYGGAGIGDVEIAGEMPVAGTTVVAGQVPILGAVQFGGDIPAGGVVTISGRCGCGCNGPYMY</sequence>
<name>A0A194QZC9_PAPMA</name>
<dbReference type="InParanoid" id="A0A194QZC9"/>
<gene>
    <name evidence="1" type="ORF">RR48_10078</name>
</gene>
<keyword evidence="2" id="KW-1185">Reference proteome</keyword>